<feature type="compositionally biased region" description="Polar residues" evidence="1">
    <location>
        <begin position="1"/>
        <end position="13"/>
    </location>
</feature>
<organism evidence="2">
    <name type="scientific">Eremomyces bilateralis CBS 781.70</name>
    <dbReference type="NCBI Taxonomy" id="1392243"/>
    <lineage>
        <taxon>Eukaryota</taxon>
        <taxon>Fungi</taxon>
        <taxon>Dikarya</taxon>
        <taxon>Ascomycota</taxon>
        <taxon>Pezizomycotina</taxon>
        <taxon>Dothideomycetes</taxon>
        <taxon>Dothideomycetes incertae sedis</taxon>
        <taxon>Eremomycetales</taxon>
        <taxon>Eremomycetaceae</taxon>
        <taxon>Eremomyces</taxon>
    </lineage>
</organism>
<reference evidence="4" key="2">
    <citation type="submission" date="2020-04" db="EMBL/GenBank/DDBJ databases">
        <authorList>
            <consortium name="NCBI Genome Project"/>
        </authorList>
    </citation>
    <scope>NUCLEOTIDE SEQUENCE</scope>
    <source>
        <strain evidence="4">CBS 781.70</strain>
    </source>
</reference>
<dbReference type="RefSeq" id="XP_033531168.1">
    <property type="nucleotide sequence ID" value="XM_033681509.1"/>
</dbReference>
<dbReference type="Proteomes" id="UP000504638">
    <property type="component" value="Unplaced"/>
</dbReference>
<protein>
    <submittedName>
        <fullName evidence="2 4">Uncharacterized protein</fullName>
    </submittedName>
</protein>
<feature type="region of interest" description="Disordered" evidence="1">
    <location>
        <begin position="1"/>
        <end position="23"/>
    </location>
</feature>
<accession>A0A6G1FUQ3</accession>
<evidence type="ECO:0000256" key="1">
    <source>
        <dbReference type="SAM" id="MobiDB-lite"/>
    </source>
</evidence>
<dbReference type="EMBL" id="ML975172">
    <property type="protein sequence ID" value="KAF1809537.1"/>
    <property type="molecule type" value="Genomic_DNA"/>
</dbReference>
<evidence type="ECO:0000313" key="4">
    <source>
        <dbReference type="RefSeq" id="XP_033531168.1"/>
    </source>
</evidence>
<evidence type="ECO:0000313" key="2">
    <source>
        <dbReference type="EMBL" id="KAF1809537.1"/>
    </source>
</evidence>
<feature type="region of interest" description="Disordered" evidence="1">
    <location>
        <begin position="236"/>
        <end position="308"/>
    </location>
</feature>
<reference evidence="2 4" key="1">
    <citation type="submission" date="2020-01" db="EMBL/GenBank/DDBJ databases">
        <authorList>
            <consortium name="DOE Joint Genome Institute"/>
            <person name="Haridas S."/>
            <person name="Albert R."/>
            <person name="Binder M."/>
            <person name="Bloem J."/>
            <person name="Labutti K."/>
            <person name="Salamov A."/>
            <person name="Andreopoulos B."/>
            <person name="Baker S.E."/>
            <person name="Barry K."/>
            <person name="Bills G."/>
            <person name="Bluhm B.H."/>
            <person name="Cannon C."/>
            <person name="Castanera R."/>
            <person name="Culley D.E."/>
            <person name="Daum C."/>
            <person name="Ezra D."/>
            <person name="Gonzalez J.B."/>
            <person name="Henrissat B."/>
            <person name="Kuo A."/>
            <person name="Liang C."/>
            <person name="Lipzen A."/>
            <person name="Lutzoni F."/>
            <person name="Magnuson J."/>
            <person name="Mondo S."/>
            <person name="Nolan M."/>
            <person name="Ohm R."/>
            <person name="Pangilinan J."/>
            <person name="Park H.-J."/>
            <person name="Ramirez L."/>
            <person name="Alfaro M."/>
            <person name="Sun H."/>
            <person name="Tritt A."/>
            <person name="Yoshinaga Y."/>
            <person name="Zwiers L.-H."/>
            <person name="Turgeon B.G."/>
            <person name="Goodwin S.B."/>
            <person name="Spatafora J.W."/>
            <person name="Crous P.W."/>
            <person name="Grigoriev I.V."/>
        </authorList>
    </citation>
    <scope>NUCLEOTIDE SEQUENCE</scope>
    <source>
        <strain evidence="2 4">CBS 781.70</strain>
    </source>
</reference>
<sequence length="396" mass="42941">MVDPTNPETQTPAVPQVYPGRPSPLSQYPPAMDPASLDVKALAGMVHNAINNLLHDPKYNPWTAESYKEAAARSSYRLSELKRFHGEVKKVQNKYTLEMATVVSRLLRLEGMYPFLPRGTDGNRYIHPSKIAVPNDRTSEIVDVGNGFASLSINTPNTRATEAQKKPFTPIDLDAIMRGEADAHPGPVSAPLPFNDPSQPPVFLNTPHYSANTGGGTAAHGAGMLMSNWTMTGNGVNPNGTAANHNSATGTIESGLNSAPLTSATQQPGIPLPSATAHEPMNSAPMHSAPLHSNPLDDPSAPPTPVLSTVGPFPHVPTYAESLYWMQPDIASQPWWNEGIRAVKAQNMLREQEAQIFINRMLMFATEKEVIDAIMWSQETRKGAEMRHLSVNPPAK</sequence>
<proteinExistence type="predicted"/>
<keyword evidence="3" id="KW-1185">Reference proteome</keyword>
<name>A0A6G1FUQ3_9PEZI</name>
<dbReference type="GeneID" id="54422079"/>
<evidence type="ECO:0000313" key="3">
    <source>
        <dbReference type="Proteomes" id="UP000504638"/>
    </source>
</evidence>
<reference evidence="4" key="3">
    <citation type="submission" date="2025-04" db="UniProtKB">
        <authorList>
            <consortium name="RefSeq"/>
        </authorList>
    </citation>
    <scope>IDENTIFICATION</scope>
    <source>
        <strain evidence="4">CBS 781.70</strain>
    </source>
</reference>
<feature type="region of interest" description="Disordered" evidence="1">
    <location>
        <begin position="181"/>
        <end position="204"/>
    </location>
</feature>
<gene>
    <name evidence="2 4" type="ORF">P152DRAFT_476434</name>
</gene>
<feature type="compositionally biased region" description="Polar residues" evidence="1">
    <location>
        <begin position="236"/>
        <end position="268"/>
    </location>
</feature>
<dbReference type="AlphaFoldDB" id="A0A6G1FUQ3"/>